<dbReference type="EMBL" id="CP001055">
    <property type="protein sequence ID" value="ACC98276.1"/>
    <property type="molecule type" value="Genomic_DNA"/>
</dbReference>
<dbReference type="STRING" id="445932.Emin_0721"/>
<dbReference type="Proteomes" id="UP000001029">
    <property type="component" value="Chromosome"/>
</dbReference>
<dbReference type="InterPro" id="IPR010281">
    <property type="entry name" value="DUF885"/>
</dbReference>
<dbReference type="PANTHER" id="PTHR33361:SF15">
    <property type="entry name" value="DUF885 FAMILY LIPOPROTEIN"/>
    <property type="match status" value="1"/>
</dbReference>
<evidence type="ECO:0000313" key="3">
    <source>
        <dbReference type="Proteomes" id="UP000001029"/>
    </source>
</evidence>
<feature type="chain" id="PRO_5002778339" evidence="1">
    <location>
        <begin position="20"/>
        <end position="585"/>
    </location>
</feature>
<dbReference type="RefSeq" id="WP_012414891.1">
    <property type="nucleotide sequence ID" value="NC_010644.1"/>
</dbReference>
<proteinExistence type="predicted"/>
<organism evidence="2 3">
    <name type="scientific">Elusimicrobium minutum (strain Pei191)</name>
    <dbReference type="NCBI Taxonomy" id="445932"/>
    <lineage>
        <taxon>Bacteria</taxon>
        <taxon>Pseudomonadati</taxon>
        <taxon>Elusimicrobiota</taxon>
        <taxon>Elusimicrobia</taxon>
        <taxon>Elusimicrobiales</taxon>
        <taxon>Elusimicrobiaceae</taxon>
        <taxon>Elusimicrobium</taxon>
    </lineage>
</organism>
<sequence>MKKIFYFCVLFFLGAPLFAADLDKEINSMMGKYALFEITNSYMVMLETLYPERATRAGFEIANTMLDERSQKADGQRRDALAQIKVKLSKVKKKKLTHSEKTDYEIISRTLAFDNYLLNKRLFETSPLYYLEAQDAVYDIMLKQINSIRQFKEVQPRLTKLPDVFIAGVNNIPSASKTESALAINKAYAAYTSISDYEDFLKKNADDAVDRTKLQLLLNAKKAALREFFNYIKALNENAKKVTNKNDSDYRILLKNSLHLDKTPEELTKTAEAAIKKSKSNLILMISAITGKEKAEIKDFYNIEAKDKTAPDYPYLLKTVGDEIENANKAMKGVLPASEMRVFVNHMPQYPSFLNPVYMFLPPYGIEHNLIGTLFIYTPQDNPRARTSHINKNFNMSRIKMLVTESVVPGRQMFYSYSYDTKPIRRILASNAMVDGWAVYAKHLAFEVGYLSSKEDALYLSYEDYARAVKALADIKYNTKQLDYDETALFIVSQGIKKEEAEIMTRQIAFNPGQVVAELAAYEEIKRQRSKYETIFGKDFSLASFHNKIFTIGKIPLSMLDSELMEEYKKEKRPGLKVYKPTADL</sequence>
<dbReference type="AlphaFoldDB" id="B2KCN0"/>
<dbReference type="HOGENOM" id="CLU_466003_0_0_0"/>
<name>B2KCN0_ELUMP</name>
<gene>
    <name evidence="2" type="ordered locus">Emin_0721</name>
</gene>
<feature type="signal peptide" evidence="1">
    <location>
        <begin position="1"/>
        <end position="19"/>
    </location>
</feature>
<reference evidence="2 3" key="1">
    <citation type="journal article" date="2009" name="Appl. Environ. Microbiol.">
        <title>Genomic analysis of 'Elusimicrobium minutum,' the first cultivated representative of the phylum 'Elusimicrobia' (formerly termite group 1).</title>
        <authorList>
            <person name="Herlemann D.P.R."/>
            <person name="Geissinger O."/>
            <person name="Ikeda-Ohtsubo W."/>
            <person name="Kunin V."/>
            <person name="Sun H."/>
            <person name="Lapidus A."/>
            <person name="Hugenholtz P."/>
            <person name="Brune A."/>
        </authorList>
    </citation>
    <scope>NUCLEOTIDE SEQUENCE [LARGE SCALE GENOMIC DNA]</scope>
    <source>
        <strain evidence="2 3">Pei191</strain>
    </source>
</reference>
<dbReference type="OrthoDB" id="9769898at2"/>
<keyword evidence="3" id="KW-1185">Reference proteome</keyword>
<evidence type="ECO:0000256" key="1">
    <source>
        <dbReference type="SAM" id="SignalP"/>
    </source>
</evidence>
<dbReference type="KEGG" id="emi:Emin_0721"/>
<dbReference type="Pfam" id="PF05960">
    <property type="entry name" value="DUF885"/>
    <property type="match status" value="1"/>
</dbReference>
<dbReference type="PANTHER" id="PTHR33361">
    <property type="entry name" value="GLR0591 PROTEIN"/>
    <property type="match status" value="1"/>
</dbReference>
<accession>B2KCN0</accession>
<keyword evidence="1" id="KW-0732">Signal</keyword>
<protein>
    <submittedName>
        <fullName evidence="2">Uncharacterized protein conserved in bacteria DUF885</fullName>
    </submittedName>
</protein>
<evidence type="ECO:0000313" key="2">
    <source>
        <dbReference type="EMBL" id="ACC98276.1"/>
    </source>
</evidence>